<accession>A0AAE3WG29</accession>
<dbReference type="EMBL" id="JANHAX010000004">
    <property type="protein sequence ID" value="MDQ2091030.1"/>
    <property type="molecule type" value="Genomic_DNA"/>
</dbReference>
<organism evidence="2 3">
    <name type="scientific">Marimonas arenosa</name>
    <dbReference type="NCBI Taxonomy" id="1795305"/>
    <lineage>
        <taxon>Bacteria</taxon>
        <taxon>Pseudomonadati</taxon>
        <taxon>Pseudomonadota</taxon>
        <taxon>Alphaproteobacteria</taxon>
        <taxon>Rhodobacterales</taxon>
        <taxon>Paracoccaceae</taxon>
        <taxon>Marimonas</taxon>
    </lineage>
</organism>
<keyword evidence="3" id="KW-1185">Reference proteome</keyword>
<evidence type="ECO:0000256" key="1">
    <source>
        <dbReference type="SAM" id="Phobius"/>
    </source>
</evidence>
<comment type="caution">
    <text evidence="2">The sequence shown here is derived from an EMBL/GenBank/DDBJ whole genome shotgun (WGS) entry which is preliminary data.</text>
</comment>
<dbReference type="Proteomes" id="UP001226762">
    <property type="component" value="Unassembled WGS sequence"/>
</dbReference>
<evidence type="ECO:0000313" key="2">
    <source>
        <dbReference type="EMBL" id="MDQ2091030.1"/>
    </source>
</evidence>
<keyword evidence="1" id="KW-0812">Transmembrane</keyword>
<keyword evidence="1" id="KW-1133">Transmembrane helix</keyword>
<dbReference type="AlphaFoldDB" id="A0AAE3WG29"/>
<evidence type="ECO:0000313" key="3">
    <source>
        <dbReference type="Proteomes" id="UP001226762"/>
    </source>
</evidence>
<name>A0AAE3WG29_9RHOB</name>
<reference evidence="2" key="2">
    <citation type="submission" date="2023-02" db="EMBL/GenBank/DDBJ databases">
        <title>'Rhodoalgimonas zhirmunskyi' gen. nov., isolated from a red alga.</title>
        <authorList>
            <person name="Nedashkovskaya O.I."/>
            <person name="Otstavnykh N.Y."/>
            <person name="Bystritskaya E.P."/>
            <person name="Balabanova L.A."/>
            <person name="Isaeva M.P."/>
        </authorList>
    </citation>
    <scope>NUCLEOTIDE SEQUENCE</scope>
    <source>
        <strain evidence="2">KCTC 52189</strain>
    </source>
</reference>
<sequence>MALVIVMLSGVAGGIAALVALIFYNVSLMQALALYLVSSIVPVALVMAGVFLYIQITRAMATHDRHAEVHRAHR</sequence>
<dbReference type="RefSeq" id="WP_306736318.1">
    <property type="nucleotide sequence ID" value="NZ_JANHAX010000004.1"/>
</dbReference>
<keyword evidence="1" id="KW-0472">Membrane</keyword>
<protein>
    <submittedName>
        <fullName evidence="2">Uncharacterized protein</fullName>
    </submittedName>
</protein>
<reference evidence="2" key="1">
    <citation type="submission" date="2022-07" db="EMBL/GenBank/DDBJ databases">
        <authorList>
            <person name="Otstavnykh N."/>
            <person name="Isaeva M."/>
            <person name="Bystritskaya E."/>
        </authorList>
    </citation>
    <scope>NUCLEOTIDE SEQUENCE</scope>
    <source>
        <strain evidence="2">KCTC 52189</strain>
    </source>
</reference>
<feature type="transmembrane region" description="Helical" evidence="1">
    <location>
        <begin position="5"/>
        <end position="26"/>
    </location>
</feature>
<feature type="transmembrane region" description="Helical" evidence="1">
    <location>
        <begin position="32"/>
        <end position="54"/>
    </location>
</feature>
<gene>
    <name evidence="2" type="ORF">NO357_14085</name>
</gene>
<proteinExistence type="predicted"/>